<name>A0ABQ1TYV6_9FLAO</name>
<dbReference type="Proteomes" id="UP000655016">
    <property type="component" value="Unassembled WGS sequence"/>
</dbReference>
<comment type="caution">
    <text evidence="2">The sequence shown here is derived from an EMBL/GenBank/DDBJ whole genome shotgun (WGS) entry which is preliminary data.</text>
</comment>
<protein>
    <submittedName>
        <fullName evidence="2">Uncharacterized protein</fullName>
    </submittedName>
</protein>
<keyword evidence="1" id="KW-1133">Transmembrane helix</keyword>
<feature type="transmembrane region" description="Helical" evidence="1">
    <location>
        <begin position="137"/>
        <end position="159"/>
    </location>
</feature>
<evidence type="ECO:0000256" key="1">
    <source>
        <dbReference type="SAM" id="Phobius"/>
    </source>
</evidence>
<evidence type="ECO:0000313" key="3">
    <source>
        <dbReference type="Proteomes" id="UP000655016"/>
    </source>
</evidence>
<organism evidence="2 3">
    <name type="scientific">Flavobacterium limi</name>
    <dbReference type="NCBI Taxonomy" id="2045105"/>
    <lineage>
        <taxon>Bacteria</taxon>
        <taxon>Pseudomonadati</taxon>
        <taxon>Bacteroidota</taxon>
        <taxon>Flavobacteriia</taxon>
        <taxon>Flavobacteriales</taxon>
        <taxon>Flavobacteriaceae</taxon>
        <taxon>Flavobacterium</taxon>
    </lineage>
</organism>
<feature type="transmembrane region" description="Helical" evidence="1">
    <location>
        <begin position="12"/>
        <end position="33"/>
    </location>
</feature>
<dbReference type="EMBL" id="BMKP01000003">
    <property type="protein sequence ID" value="GGF07271.1"/>
    <property type="molecule type" value="Genomic_DNA"/>
</dbReference>
<proteinExistence type="predicted"/>
<feature type="transmembrane region" description="Helical" evidence="1">
    <location>
        <begin position="66"/>
        <end position="91"/>
    </location>
</feature>
<keyword evidence="1" id="KW-0812">Transmembrane</keyword>
<reference evidence="3" key="1">
    <citation type="journal article" date="2019" name="Int. J. Syst. Evol. Microbiol.">
        <title>The Global Catalogue of Microorganisms (GCM) 10K type strain sequencing project: providing services to taxonomists for standard genome sequencing and annotation.</title>
        <authorList>
            <consortium name="The Broad Institute Genomics Platform"/>
            <consortium name="The Broad Institute Genome Sequencing Center for Infectious Disease"/>
            <person name="Wu L."/>
            <person name="Ma J."/>
        </authorList>
    </citation>
    <scope>NUCLEOTIDE SEQUENCE [LARGE SCALE GENOMIC DNA]</scope>
    <source>
        <strain evidence="3">CGMCC 1.16060</strain>
    </source>
</reference>
<keyword evidence="1" id="KW-0472">Membrane</keyword>
<dbReference type="RefSeq" id="WP_163394032.1">
    <property type="nucleotide sequence ID" value="NZ_BMKP01000003.1"/>
</dbReference>
<gene>
    <name evidence="2" type="ORF">GCM10011518_15640</name>
</gene>
<keyword evidence="3" id="KW-1185">Reference proteome</keyword>
<feature type="transmembrane region" description="Helical" evidence="1">
    <location>
        <begin position="98"/>
        <end position="117"/>
    </location>
</feature>
<accession>A0ABQ1TYV6</accession>
<evidence type="ECO:0000313" key="2">
    <source>
        <dbReference type="EMBL" id="GGF07271.1"/>
    </source>
</evidence>
<sequence length="176" mass="20294">MNFTNITNKINWRIIVVHIVATFFIIFATKQFAQLNDIELIKLVDKYGVENSIKQLKNDPNSPSRIAYYLFWNGASNLIGLIIAFLISLIICIQKKVFWLNGLIVFIVGLIFNKLGLLNGHTISRIFFSFYELFPHAAVQCKFFINGTILFLTAIFIFFNKWTNNLTLNSMLTKDS</sequence>